<sequence length="77" mass="8854">MSAILGPNHGCVGILFYFFHWKSSCWTEHVIACVQKNSRNLNILNFGVQTCIFKFFFFLFLSYPCYCGTVIALIGFK</sequence>
<accession>A0A3M7RD07</accession>
<evidence type="ECO:0000313" key="2">
    <source>
        <dbReference type="EMBL" id="RNA21128.1"/>
    </source>
</evidence>
<evidence type="ECO:0000256" key="1">
    <source>
        <dbReference type="SAM" id="Phobius"/>
    </source>
</evidence>
<organism evidence="2 3">
    <name type="scientific">Brachionus plicatilis</name>
    <name type="common">Marine rotifer</name>
    <name type="synonym">Brachionus muelleri</name>
    <dbReference type="NCBI Taxonomy" id="10195"/>
    <lineage>
        <taxon>Eukaryota</taxon>
        <taxon>Metazoa</taxon>
        <taxon>Spiralia</taxon>
        <taxon>Gnathifera</taxon>
        <taxon>Rotifera</taxon>
        <taxon>Eurotatoria</taxon>
        <taxon>Monogononta</taxon>
        <taxon>Pseudotrocha</taxon>
        <taxon>Ploima</taxon>
        <taxon>Brachionidae</taxon>
        <taxon>Brachionus</taxon>
    </lineage>
</organism>
<name>A0A3M7RD07_BRAPC</name>
<keyword evidence="3" id="KW-1185">Reference proteome</keyword>
<keyword evidence="1" id="KW-0472">Membrane</keyword>
<proteinExistence type="predicted"/>
<protein>
    <submittedName>
        <fullName evidence="2">Uncharacterized protein</fullName>
    </submittedName>
</protein>
<keyword evidence="1" id="KW-0812">Transmembrane</keyword>
<comment type="caution">
    <text evidence="2">The sequence shown here is derived from an EMBL/GenBank/DDBJ whole genome shotgun (WGS) entry which is preliminary data.</text>
</comment>
<reference evidence="2 3" key="1">
    <citation type="journal article" date="2018" name="Sci. Rep.">
        <title>Genomic signatures of local adaptation to the degree of environmental predictability in rotifers.</title>
        <authorList>
            <person name="Franch-Gras L."/>
            <person name="Hahn C."/>
            <person name="Garcia-Roger E.M."/>
            <person name="Carmona M.J."/>
            <person name="Serra M."/>
            <person name="Gomez A."/>
        </authorList>
    </citation>
    <scope>NUCLEOTIDE SEQUENCE [LARGE SCALE GENOMIC DNA]</scope>
    <source>
        <strain evidence="2">HYR1</strain>
    </source>
</reference>
<evidence type="ECO:0000313" key="3">
    <source>
        <dbReference type="Proteomes" id="UP000276133"/>
    </source>
</evidence>
<keyword evidence="1" id="KW-1133">Transmembrane helix</keyword>
<dbReference type="Proteomes" id="UP000276133">
    <property type="component" value="Unassembled WGS sequence"/>
</dbReference>
<feature type="transmembrane region" description="Helical" evidence="1">
    <location>
        <begin position="55"/>
        <end position="76"/>
    </location>
</feature>
<dbReference type="EMBL" id="REGN01003727">
    <property type="protein sequence ID" value="RNA21128.1"/>
    <property type="molecule type" value="Genomic_DNA"/>
</dbReference>
<dbReference type="AlphaFoldDB" id="A0A3M7RD07"/>
<gene>
    <name evidence="2" type="ORF">BpHYR1_032114</name>
</gene>